<keyword evidence="2" id="KW-1185">Reference proteome</keyword>
<name>H0EHG1_GLAL7</name>
<dbReference type="AlphaFoldDB" id="H0EHG1"/>
<comment type="caution">
    <text evidence="1">The sequence shown here is derived from an EMBL/GenBank/DDBJ whole genome shotgun (WGS) entry which is preliminary data.</text>
</comment>
<evidence type="ECO:0000313" key="2">
    <source>
        <dbReference type="Proteomes" id="UP000005446"/>
    </source>
</evidence>
<dbReference type="InParanoid" id="H0EHG1"/>
<protein>
    <submittedName>
        <fullName evidence="1">Uncharacterized protein</fullName>
    </submittedName>
</protein>
<dbReference type="Proteomes" id="UP000005446">
    <property type="component" value="Unassembled WGS sequence"/>
</dbReference>
<proteinExistence type="predicted"/>
<dbReference type="HOGENOM" id="CLU_3160095_0_0_1"/>
<dbReference type="EMBL" id="AGUE01000040">
    <property type="protein sequence ID" value="EHL01990.1"/>
    <property type="molecule type" value="Genomic_DNA"/>
</dbReference>
<gene>
    <name evidence="1" type="ORF">M7I_1940</name>
</gene>
<sequence>MSRTNLHLVGLKPPGVLPDSTCVFCGAWGLCVPCAMLPRIHQVVQRFK</sequence>
<organism evidence="1 2">
    <name type="scientific">Glarea lozoyensis (strain ATCC 74030 / MF5533)</name>
    <dbReference type="NCBI Taxonomy" id="1104152"/>
    <lineage>
        <taxon>Eukaryota</taxon>
        <taxon>Fungi</taxon>
        <taxon>Dikarya</taxon>
        <taxon>Ascomycota</taxon>
        <taxon>Pezizomycotina</taxon>
        <taxon>Leotiomycetes</taxon>
        <taxon>Helotiales</taxon>
        <taxon>Helotiaceae</taxon>
        <taxon>Glarea</taxon>
    </lineage>
</organism>
<evidence type="ECO:0000313" key="1">
    <source>
        <dbReference type="EMBL" id="EHL01990.1"/>
    </source>
</evidence>
<reference evidence="1 2" key="1">
    <citation type="journal article" date="2012" name="Eukaryot. Cell">
        <title>Genome sequence of the fungus Glarea lozoyensis: the first genome sequence of a species from the Helotiaceae family.</title>
        <authorList>
            <person name="Youssar L."/>
            <person name="Gruening B.A."/>
            <person name="Erxleben A."/>
            <person name="Guenther S."/>
            <person name="Huettel W."/>
        </authorList>
    </citation>
    <scope>NUCLEOTIDE SEQUENCE [LARGE SCALE GENOMIC DNA]</scope>
    <source>
        <strain evidence="2">ATCC 74030 / MF5533</strain>
    </source>
</reference>
<accession>H0EHG1</accession>